<reference evidence="2" key="1">
    <citation type="submission" date="2022-12" db="EMBL/GenBank/DDBJ databases">
        <authorList>
            <person name="Petersen C."/>
        </authorList>
    </citation>
    <scope>NUCLEOTIDE SEQUENCE</scope>
    <source>
        <strain evidence="2">IBT 35673</strain>
    </source>
</reference>
<dbReference type="EMBL" id="JAPZBQ010000005">
    <property type="protein sequence ID" value="KAJ5328056.1"/>
    <property type="molecule type" value="Genomic_DNA"/>
</dbReference>
<dbReference type="InterPro" id="IPR005025">
    <property type="entry name" value="FMN_Rdtase-like_dom"/>
</dbReference>
<dbReference type="InterPro" id="IPR029039">
    <property type="entry name" value="Flavoprotein-like_sf"/>
</dbReference>
<dbReference type="AlphaFoldDB" id="A0A9W9U990"/>
<reference evidence="2" key="2">
    <citation type="journal article" date="2023" name="IMA Fungus">
        <title>Comparative genomic study of the Penicillium genus elucidates a diverse pangenome and 15 lateral gene transfer events.</title>
        <authorList>
            <person name="Petersen C."/>
            <person name="Sorensen T."/>
            <person name="Nielsen M.R."/>
            <person name="Sondergaard T.E."/>
            <person name="Sorensen J.L."/>
            <person name="Fitzpatrick D.A."/>
            <person name="Frisvad J.C."/>
            <person name="Nielsen K.L."/>
        </authorList>
    </citation>
    <scope>NUCLEOTIDE SEQUENCE</scope>
    <source>
        <strain evidence="2">IBT 35673</strain>
    </source>
</reference>
<proteinExistence type="predicted"/>
<dbReference type="Pfam" id="PF03358">
    <property type="entry name" value="FMN_red"/>
    <property type="match status" value="1"/>
</dbReference>
<dbReference type="PANTHER" id="PTHR30543">
    <property type="entry name" value="CHROMATE REDUCTASE"/>
    <property type="match status" value="1"/>
</dbReference>
<dbReference type="PANTHER" id="PTHR30543:SF21">
    <property type="entry name" value="NAD(P)H-DEPENDENT FMN REDUCTASE LOT6"/>
    <property type="match status" value="1"/>
</dbReference>
<dbReference type="Gene3D" id="3.40.50.360">
    <property type="match status" value="1"/>
</dbReference>
<gene>
    <name evidence="2" type="ORF">N7452_008446</name>
</gene>
<organism evidence="2 3">
    <name type="scientific">Penicillium brevicompactum</name>
    <dbReference type="NCBI Taxonomy" id="5074"/>
    <lineage>
        <taxon>Eukaryota</taxon>
        <taxon>Fungi</taxon>
        <taxon>Dikarya</taxon>
        <taxon>Ascomycota</taxon>
        <taxon>Pezizomycotina</taxon>
        <taxon>Eurotiomycetes</taxon>
        <taxon>Eurotiomycetidae</taxon>
        <taxon>Eurotiales</taxon>
        <taxon>Aspergillaceae</taxon>
        <taxon>Penicillium</taxon>
    </lineage>
</organism>
<dbReference type="GO" id="GO:0016491">
    <property type="term" value="F:oxidoreductase activity"/>
    <property type="evidence" value="ECO:0007669"/>
    <property type="project" value="InterPro"/>
</dbReference>
<dbReference type="InterPro" id="IPR050712">
    <property type="entry name" value="NAD(P)H-dep_reductase"/>
</dbReference>
<comment type="caution">
    <text evidence="2">The sequence shown here is derived from an EMBL/GenBank/DDBJ whole genome shotgun (WGS) entry which is preliminary data.</text>
</comment>
<name>A0A9W9U990_PENBR</name>
<protein>
    <recommendedName>
        <fullName evidence="1">NADPH-dependent FMN reductase-like domain-containing protein</fullName>
    </recommendedName>
</protein>
<dbReference type="GO" id="GO:0010181">
    <property type="term" value="F:FMN binding"/>
    <property type="evidence" value="ECO:0007669"/>
    <property type="project" value="TreeGrafter"/>
</dbReference>
<evidence type="ECO:0000313" key="3">
    <source>
        <dbReference type="Proteomes" id="UP001147695"/>
    </source>
</evidence>
<dbReference type="SUPFAM" id="SSF52218">
    <property type="entry name" value="Flavoproteins"/>
    <property type="match status" value="1"/>
</dbReference>
<dbReference type="GO" id="GO:0005829">
    <property type="term" value="C:cytosol"/>
    <property type="evidence" value="ECO:0007669"/>
    <property type="project" value="TreeGrafter"/>
</dbReference>
<evidence type="ECO:0000313" key="2">
    <source>
        <dbReference type="EMBL" id="KAJ5328056.1"/>
    </source>
</evidence>
<evidence type="ECO:0000259" key="1">
    <source>
        <dbReference type="Pfam" id="PF03358"/>
    </source>
</evidence>
<feature type="domain" description="NADPH-dependent FMN reductase-like" evidence="1">
    <location>
        <begin position="5"/>
        <end position="149"/>
    </location>
</feature>
<accession>A0A9W9U990</accession>
<dbReference type="Proteomes" id="UP001147695">
    <property type="component" value="Unassembled WGS sequence"/>
</dbReference>
<sequence>MALQKIALVTCSTREPRLNPFITQYVKKTLSNEKWEGKLEIIDLEAHSLPLYNEPAIPSHLPSTNPTPHYVHEHTRAWSKTVRQYDGFIFVTPQYNWSIPASLKNALDYLYWEWNGKPAGIVTYGGKGGSKAGDHLQQILTGLRMKTVSIIPGFPVGSHTMDSCLKENGINKDDHEVWQSRGVEEKVRLMFQGLIENSSFQ</sequence>